<sequence>MFHRTTAQITAKLNRTSISRWISTVEHKSVSPVERLEERGLLYSVSSPNLSSFLRNNKTTIYTGFDPTATSLHVGSLLMIVGLLHFQAMGHQTIALVGGATGSIGDPSGKSTERKALDTETLNKNVRGIDAQIRKIFSNGQKYIVSREANGVPEHLIRPVKVMNNMDWLQGLTLLDFLGDVGRMARVSIMLSRDSVKNRLESSEGISFTEFSYQLLQAYDFYHLHSTEQCRMQLGGSDQWGNIMAGMDVIRRKSGREAESAETGEHEPLAYGLTMPLVTTAKGEKFGKSEGNAIWLDPELVSPYEFYQFFRRTPDSEVQRYLHYFTMLSSEEIKEVMASHEKFPGRHLPQRLLAREVTELVHGAENAQKAQTMSEVSFDGSLTETRGDDILQAFAGDERLVTLDKAQVLGVDIVQVALAGGAVKSKSAGRKILASGGLYLNNQKVPLEGHVLDEEDLIDGVVCVIRTGKSQQRVIGIQ</sequence>
<dbReference type="InterPro" id="IPR002305">
    <property type="entry name" value="aa-tRNA-synth_Ic"/>
</dbReference>
<comment type="caution">
    <text evidence="10">The sequence shown here is derived from an EMBL/GenBank/DDBJ whole genome shotgun (WGS) entry which is preliminary data.</text>
</comment>
<dbReference type="AlphaFoldDB" id="A0A507E5F9"/>
<dbReference type="PANTHER" id="PTHR11766">
    <property type="entry name" value="TYROSYL-TRNA SYNTHETASE"/>
    <property type="match status" value="1"/>
</dbReference>
<dbReference type="Gene3D" id="1.10.240.10">
    <property type="entry name" value="Tyrosyl-Transfer RNA Synthetase"/>
    <property type="match status" value="1"/>
</dbReference>
<dbReference type="Gene3D" id="3.40.50.620">
    <property type="entry name" value="HUPs"/>
    <property type="match status" value="1"/>
</dbReference>
<dbReference type="GO" id="GO:0005524">
    <property type="term" value="F:ATP binding"/>
    <property type="evidence" value="ECO:0007669"/>
    <property type="project" value="UniProtKB-KW"/>
</dbReference>
<dbReference type="FunFam" id="1.10.240.10:FF:000001">
    <property type="entry name" value="Tyrosine--tRNA ligase"/>
    <property type="match status" value="1"/>
</dbReference>
<dbReference type="GO" id="GO:0005829">
    <property type="term" value="C:cytosol"/>
    <property type="evidence" value="ECO:0007669"/>
    <property type="project" value="TreeGrafter"/>
</dbReference>
<evidence type="ECO:0000256" key="8">
    <source>
        <dbReference type="ARBA" id="ARBA00048248"/>
    </source>
</evidence>
<dbReference type="InterPro" id="IPR002307">
    <property type="entry name" value="Tyr-tRNA-ligase"/>
</dbReference>
<evidence type="ECO:0000256" key="4">
    <source>
        <dbReference type="ARBA" id="ARBA00022840"/>
    </source>
</evidence>
<protein>
    <recommendedName>
        <fullName evidence="1 9">Tyrosine--tRNA ligase</fullName>
        <ecNumber evidence="1 9">6.1.1.1</ecNumber>
    </recommendedName>
    <alternativeName>
        <fullName evidence="7 9">Tyrosyl-tRNA synthetase</fullName>
    </alternativeName>
</protein>
<dbReference type="EC" id="6.1.1.1" evidence="1 9"/>
<dbReference type="GO" id="GO:0003723">
    <property type="term" value="F:RNA binding"/>
    <property type="evidence" value="ECO:0007669"/>
    <property type="project" value="InterPro"/>
</dbReference>
<dbReference type="Gene3D" id="3.10.290.10">
    <property type="entry name" value="RNA-binding S4 domain"/>
    <property type="match status" value="1"/>
</dbReference>
<evidence type="ECO:0000313" key="10">
    <source>
        <dbReference type="EMBL" id="TPX59092.1"/>
    </source>
</evidence>
<dbReference type="InterPro" id="IPR014729">
    <property type="entry name" value="Rossmann-like_a/b/a_fold"/>
</dbReference>
<gene>
    <name evidence="10" type="ORF">PhCBS80983_g02718</name>
</gene>
<organism evidence="10 11">
    <name type="scientific">Powellomyces hirtus</name>
    <dbReference type="NCBI Taxonomy" id="109895"/>
    <lineage>
        <taxon>Eukaryota</taxon>
        <taxon>Fungi</taxon>
        <taxon>Fungi incertae sedis</taxon>
        <taxon>Chytridiomycota</taxon>
        <taxon>Chytridiomycota incertae sedis</taxon>
        <taxon>Chytridiomycetes</taxon>
        <taxon>Spizellomycetales</taxon>
        <taxon>Powellomycetaceae</taxon>
        <taxon>Powellomyces</taxon>
    </lineage>
</organism>
<dbReference type="CDD" id="cd00805">
    <property type="entry name" value="TyrRS_core"/>
    <property type="match status" value="1"/>
</dbReference>
<dbReference type="InterPro" id="IPR024088">
    <property type="entry name" value="Tyr-tRNA-ligase_bac-type"/>
</dbReference>
<keyword evidence="2 9" id="KW-0436">Ligase</keyword>
<dbReference type="STRING" id="109895.A0A507E5F9"/>
<dbReference type="GO" id="GO:0004831">
    <property type="term" value="F:tyrosine-tRNA ligase activity"/>
    <property type="evidence" value="ECO:0007669"/>
    <property type="project" value="UniProtKB-EC"/>
</dbReference>
<dbReference type="GO" id="GO:0005739">
    <property type="term" value="C:mitochondrion"/>
    <property type="evidence" value="ECO:0007669"/>
    <property type="project" value="TreeGrafter"/>
</dbReference>
<evidence type="ECO:0000256" key="2">
    <source>
        <dbReference type="ARBA" id="ARBA00022598"/>
    </source>
</evidence>
<dbReference type="HAMAP" id="MF_02006">
    <property type="entry name" value="Tyr_tRNA_synth_type1"/>
    <property type="match status" value="1"/>
</dbReference>
<keyword evidence="5 9" id="KW-0648">Protein biosynthesis</keyword>
<evidence type="ECO:0000256" key="3">
    <source>
        <dbReference type="ARBA" id="ARBA00022741"/>
    </source>
</evidence>
<evidence type="ECO:0000256" key="6">
    <source>
        <dbReference type="ARBA" id="ARBA00023146"/>
    </source>
</evidence>
<dbReference type="PANTHER" id="PTHR11766:SF0">
    <property type="entry name" value="TYROSINE--TRNA LIGASE, MITOCHONDRIAL"/>
    <property type="match status" value="1"/>
</dbReference>
<proteinExistence type="inferred from homology"/>
<keyword evidence="3 9" id="KW-0547">Nucleotide-binding</keyword>
<dbReference type="PRINTS" id="PR01040">
    <property type="entry name" value="TRNASYNTHTYR"/>
</dbReference>
<dbReference type="NCBIfam" id="TIGR00234">
    <property type="entry name" value="tyrS"/>
    <property type="match status" value="1"/>
</dbReference>
<dbReference type="SUPFAM" id="SSF55174">
    <property type="entry name" value="Alpha-L RNA-binding motif"/>
    <property type="match status" value="1"/>
</dbReference>
<dbReference type="InterPro" id="IPR036986">
    <property type="entry name" value="S4_RNA-bd_sf"/>
</dbReference>
<reference evidence="10 11" key="1">
    <citation type="journal article" date="2019" name="Sci. Rep.">
        <title>Comparative genomics of chytrid fungi reveal insights into the obligate biotrophic and pathogenic lifestyle of Synchytrium endobioticum.</title>
        <authorList>
            <person name="van de Vossenberg B.T.L.H."/>
            <person name="Warris S."/>
            <person name="Nguyen H.D.T."/>
            <person name="van Gent-Pelzer M.P.E."/>
            <person name="Joly D.L."/>
            <person name="van de Geest H.C."/>
            <person name="Bonants P.J.M."/>
            <person name="Smith D.S."/>
            <person name="Levesque C.A."/>
            <person name="van der Lee T.A.J."/>
        </authorList>
    </citation>
    <scope>NUCLEOTIDE SEQUENCE [LARGE SCALE GENOMIC DNA]</scope>
    <source>
        <strain evidence="10 11">CBS 809.83</strain>
    </source>
</reference>
<keyword evidence="4 9" id="KW-0067">ATP-binding</keyword>
<evidence type="ECO:0000256" key="7">
    <source>
        <dbReference type="ARBA" id="ARBA00033323"/>
    </source>
</evidence>
<keyword evidence="11" id="KW-1185">Reference proteome</keyword>
<evidence type="ECO:0000313" key="11">
    <source>
        <dbReference type="Proteomes" id="UP000318582"/>
    </source>
</evidence>
<comment type="catalytic activity">
    <reaction evidence="8 9">
        <text>tRNA(Tyr) + L-tyrosine + ATP = L-tyrosyl-tRNA(Tyr) + AMP + diphosphate + H(+)</text>
        <dbReference type="Rhea" id="RHEA:10220"/>
        <dbReference type="Rhea" id="RHEA-COMP:9706"/>
        <dbReference type="Rhea" id="RHEA-COMP:9707"/>
        <dbReference type="ChEBI" id="CHEBI:15378"/>
        <dbReference type="ChEBI" id="CHEBI:30616"/>
        <dbReference type="ChEBI" id="CHEBI:33019"/>
        <dbReference type="ChEBI" id="CHEBI:58315"/>
        <dbReference type="ChEBI" id="CHEBI:78442"/>
        <dbReference type="ChEBI" id="CHEBI:78536"/>
        <dbReference type="ChEBI" id="CHEBI:456215"/>
        <dbReference type="EC" id="6.1.1.1"/>
    </reaction>
</comment>
<dbReference type="SUPFAM" id="SSF52374">
    <property type="entry name" value="Nucleotidylyl transferase"/>
    <property type="match status" value="1"/>
</dbReference>
<evidence type="ECO:0000256" key="9">
    <source>
        <dbReference type="RuleBase" id="RU361234"/>
    </source>
</evidence>
<dbReference type="GO" id="GO:0006437">
    <property type="term" value="P:tyrosyl-tRNA aminoacylation"/>
    <property type="evidence" value="ECO:0007669"/>
    <property type="project" value="InterPro"/>
</dbReference>
<evidence type="ECO:0000256" key="5">
    <source>
        <dbReference type="ARBA" id="ARBA00022917"/>
    </source>
</evidence>
<dbReference type="Proteomes" id="UP000318582">
    <property type="component" value="Unassembled WGS sequence"/>
</dbReference>
<evidence type="ECO:0000256" key="1">
    <source>
        <dbReference type="ARBA" id="ARBA00013160"/>
    </source>
</evidence>
<name>A0A507E5F9_9FUNG</name>
<dbReference type="InterPro" id="IPR024107">
    <property type="entry name" value="Tyr-tRNA-ligase_bac_1"/>
</dbReference>
<comment type="similarity">
    <text evidence="9">Belongs to the class-I aminoacyl-tRNA synthetase family.</text>
</comment>
<keyword evidence="6 9" id="KW-0030">Aminoacyl-tRNA synthetase</keyword>
<dbReference type="Pfam" id="PF00579">
    <property type="entry name" value="tRNA-synt_1b"/>
    <property type="match status" value="1"/>
</dbReference>
<dbReference type="EMBL" id="QEAQ01000029">
    <property type="protein sequence ID" value="TPX59092.1"/>
    <property type="molecule type" value="Genomic_DNA"/>
</dbReference>
<accession>A0A507E5F9</accession>